<dbReference type="NCBIfam" id="TIGR00274">
    <property type="entry name" value="N-acetylmuramic acid 6-phosphate etherase"/>
    <property type="match status" value="1"/>
</dbReference>
<evidence type="ECO:0000259" key="4">
    <source>
        <dbReference type="PROSITE" id="PS51464"/>
    </source>
</evidence>
<keyword evidence="2 3" id="KW-0119">Carbohydrate metabolism</keyword>
<dbReference type="NCBIfam" id="NF009222">
    <property type="entry name" value="PRK12570.1"/>
    <property type="match status" value="1"/>
</dbReference>
<dbReference type="GO" id="GO:0097173">
    <property type="term" value="P:N-acetylmuramic acid catabolic process"/>
    <property type="evidence" value="ECO:0007669"/>
    <property type="project" value="UniProtKB-UniPathway"/>
</dbReference>
<dbReference type="EMBL" id="LOTN01000071">
    <property type="protein sequence ID" value="KUZ81771.1"/>
    <property type="molecule type" value="Genomic_DNA"/>
</dbReference>
<dbReference type="InterPro" id="IPR005486">
    <property type="entry name" value="Glucokinase_regulatory_CS"/>
</dbReference>
<organism evidence="5 6">
    <name type="scientific">Burkholderia ubonensis</name>
    <dbReference type="NCBI Taxonomy" id="101571"/>
    <lineage>
        <taxon>Bacteria</taxon>
        <taxon>Pseudomonadati</taxon>
        <taxon>Pseudomonadota</taxon>
        <taxon>Betaproteobacteria</taxon>
        <taxon>Burkholderiales</taxon>
        <taxon>Burkholderiaceae</taxon>
        <taxon>Burkholderia</taxon>
        <taxon>Burkholderia cepacia complex</taxon>
    </lineage>
</organism>
<comment type="miscellaneous">
    <text evidence="3">A lyase-type mechanism (elimination/hydration) is suggested for the cleavage of the lactyl ether bond of MurNAc 6-phosphate, with the formation of an alpha,beta-unsaturated aldehyde intermediate with (E)-stereochemistry, followed by the syn addition of water to give product.</text>
</comment>
<comment type="similarity">
    <text evidence="3">Belongs to the GCKR-like family. MurNAc-6-P etherase subfamily.</text>
</comment>
<dbReference type="PANTHER" id="PTHR10088">
    <property type="entry name" value="GLUCOKINASE REGULATORY PROTEIN"/>
    <property type="match status" value="1"/>
</dbReference>
<dbReference type="PANTHER" id="PTHR10088:SF4">
    <property type="entry name" value="GLUCOKINASE REGULATORY PROTEIN"/>
    <property type="match status" value="1"/>
</dbReference>
<reference evidence="5 6" key="1">
    <citation type="submission" date="2015-11" db="EMBL/GenBank/DDBJ databases">
        <title>Expanding the genomic diversity of Burkholderia species for the development of highly accurate diagnostics.</title>
        <authorList>
            <person name="Sahl J."/>
            <person name="Keim P."/>
            <person name="Wagner D."/>
        </authorList>
    </citation>
    <scope>NUCLEOTIDE SEQUENCE [LARGE SCALE GENOMIC DNA]</scope>
    <source>
        <strain evidence="5 6">RF32-BP4</strain>
    </source>
</reference>
<comment type="subunit">
    <text evidence="3">Homodimer.</text>
</comment>
<evidence type="ECO:0000256" key="1">
    <source>
        <dbReference type="ARBA" id="ARBA00023239"/>
    </source>
</evidence>
<dbReference type="InterPro" id="IPR005488">
    <property type="entry name" value="Etherase_MurQ"/>
</dbReference>
<dbReference type="PROSITE" id="PS01272">
    <property type="entry name" value="GCKR"/>
    <property type="match status" value="1"/>
</dbReference>
<dbReference type="AlphaFoldDB" id="A0A102JWV3"/>
<feature type="domain" description="SIS" evidence="4">
    <location>
        <begin position="55"/>
        <end position="215"/>
    </location>
</feature>
<dbReference type="GO" id="GO:0016803">
    <property type="term" value="F:ether hydrolase activity"/>
    <property type="evidence" value="ECO:0007669"/>
    <property type="project" value="TreeGrafter"/>
</dbReference>
<dbReference type="GO" id="GO:0016835">
    <property type="term" value="F:carbon-oxygen lyase activity"/>
    <property type="evidence" value="ECO:0007669"/>
    <property type="project" value="UniProtKB-UniRule"/>
</dbReference>
<keyword evidence="1 3" id="KW-0456">Lyase</keyword>
<evidence type="ECO:0000313" key="5">
    <source>
        <dbReference type="EMBL" id="KUZ81771.1"/>
    </source>
</evidence>
<dbReference type="Pfam" id="PF22645">
    <property type="entry name" value="GKRP_SIS_N"/>
    <property type="match status" value="1"/>
</dbReference>
<comment type="pathway">
    <text evidence="3">Amino-sugar metabolism; 1,6-anhydro-N-acetylmuramate degradation.</text>
</comment>
<dbReference type="UniPathway" id="UPA00544"/>
<dbReference type="GO" id="GO:0097175">
    <property type="term" value="P:1,6-anhydro-N-acetyl-beta-muramic acid catabolic process"/>
    <property type="evidence" value="ECO:0007669"/>
    <property type="project" value="UniProtKB-UniRule"/>
</dbReference>
<dbReference type="Gene3D" id="1.10.8.1080">
    <property type="match status" value="1"/>
</dbReference>
<dbReference type="InterPro" id="IPR040190">
    <property type="entry name" value="MURQ/GCKR"/>
</dbReference>
<protein>
    <recommendedName>
        <fullName evidence="3">N-acetylmuramic acid 6-phosphate etherase</fullName>
        <shortName evidence="3">MurNAc-6-P etherase</shortName>
        <ecNumber evidence="3">4.2.1.126</ecNumber>
    </recommendedName>
    <alternativeName>
        <fullName evidence="3">N-acetylmuramic acid 6-phosphate hydrolase</fullName>
    </alternativeName>
    <alternativeName>
        <fullName evidence="3">N-acetylmuramic acid 6-phosphate lyase</fullName>
    </alternativeName>
</protein>
<comment type="pathway">
    <text evidence="3">Cell wall biogenesis; peptidoglycan recycling.</text>
</comment>
<feature type="active site" description="Proton donor" evidence="3">
    <location>
        <position position="83"/>
    </location>
</feature>
<comment type="catalytic activity">
    <reaction evidence="3">
        <text>N-acetyl-D-muramate 6-phosphate + H2O = N-acetyl-D-glucosamine 6-phosphate + (R)-lactate</text>
        <dbReference type="Rhea" id="RHEA:26410"/>
        <dbReference type="ChEBI" id="CHEBI:15377"/>
        <dbReference type="ChEBI" id="CHEBI:16004"/>
        <dbReference type="ChEBI" id="CHEBI:57513"/>
        <dbReference type="ChEBI" id="CHEBI:58722"/>
        <dbReference type="EC" id="4.2.1.126"/>
    </reaction>
</comment>
<name>A0A102JWV3_9BURK</name>
<dbReference type="GO" id="GO:0046348">
    <property type="term" value="P:amino sugar catabolic process"/>
    <property type="evidence" value="ECO:0007669"/>
    <property type="project" value="InterPro"/>
</dbReference>
<dbReference type="PROSITE" id="PS51464">
    <property type="entry name" value="SIS"/>
    <property type="match status" value="1"/>
</dbReference>
<dbReference type="FunFam" id="3.40.50.10490:FF:000014">
    <property type="entry name" value="N-acetylmuramic acid 6-phosphate etherase"/>
    <property type="match status" value="1"/>
</dbReference>
<dbReference type="Proteomes" id="UP000065521">
    <property type="component" value="Unassembled WGS sequence"/>
</dbReference>
<comment type="function">
    <text evidence="3">Specifically catalyzes the cleavage of the D-lactyl ether substituent of MurNAc 6-phosphate, producing GlcNAc 6-phosphate and D-lactate. Together with AnmK, is also required for the utilization of anhydro-N-acetylmuramic acid (anhMurNAc) either imported from the medium or derived from its own cell wall murein, and thus plays a role in cell wall recycling.</text>
</comment>
<proteinExistence type="inferred from homology"/>
<dbReference type="HAMAP" id="MF_00068">
    <property type="entry name" value="MurQ"/>
    <property type="match status" value="1"/>
</dbReference>
<gene>
    <name evidence="3" type="primary">murQ</name>
    <name evidence="5" type="ORF">WI38_30505</name>
</gene>
<dbReference type="EC" id="4.2.1.126" evidence="3"/>
<dbReference type="GO" id="GO:0009254">
    <property type="term" value="P:peptidoglycan turnover"/>
    <property type="evidence" value="ECO:0007669"/>
    <property type="project" value="UniProtKB-UniRule"/>
</dbReference>
<comment type="pathway">
    <text evidence="3">Amino-sugar metabolism; N-acetylmuramate degradation.</text>
</comment>
<dbReference type="UniPathway" id="UPA00343"/>
<dbReference type="InterPro" id="IPR001347">
    <property type="entry name" value="SIS_dom"/>
</dbReference>
<accession>A0A102JWV3</accession>
<sequence length="301" mass="30968">MRLEHLVTEQPNGQSANLDALGIGEALALMNREDARVASCVARALPAIASGVAAIADALRAGGRLIYIGAGNSGRIGYLDALECQPTFGTRPGDIVGIVAGGFAGINESAEDSDALGRRDLEAIGLTRNDVVVGLTASGRTPYVIGALRHARDTGCRTVCVACNVGSEAGKLSDVAIEVDCGPEVLTGSTRLKAGTAQKMICNMLSTISMVALGKTYGNLMVDVQAHNHKLRQRAIRIVSQAARVPPDAAERALEQAGNRPRIAILMLVAGIDRAGAERLAGAAGGSIRKALASLPQTGSA</sequence>
<dbReference type="Gene3D" id="3.40.50.10490">
    <property type="entry name" value="Glucose-6-phosphate isomerase like protein, domain 1"/>
    <property type="match status" value="1"/>
</dbReference>
<dbReference type="InterPro" id="IPR046348">
    <property type="entry name" value="SIS_dom_sf"/>
</dbReference>
<dbReference type="GO" id="GO:0097367">
    <property type="term" value="F:carbohydrate derivative binding"/>
    <property type="evidence" value="ECO:0007669"/>
    <property type="project" value="InterPro"/>
</dbReference>
<dbReference type="CDD" id="cd05007">
    <property type="entry name" value="SIS_Etherase"/>
    <property type="match status" value="1"/>
</dbReference>
<dbReference type="NCBIfam" id="NF003915">
    <property type="entry name" value="PRK05441.1"/>
    <property type="match status" value="1"/>
</dbReference>
<dbReference type="UniPathway" id="UPA00342"/>
<comment type="caution">
    <text evidence="3">Lacks conserved residue(s) required for the propagation of feature annotation.</text>
</comment>
<dbReference type="RefSeq" id="WP_059637450.1">
    <property type="nucleotide sequence ID" value="NZ_LOTS01000050.1"/>
</dbReference>
<comment type="caution">
    <text evidence="5">The sequence shown here is derived from an EMBL/GenBank/DDBJ whole genome shotgun (WGS) entry which is preliminary data.</text>
</comment>
<evidence type="ECO:0000256" key="2">
    <source>
        <dbReference type="ARBA" id="ARBA00023277"/>
    </source>
</evidence>
<evidence type="ECO:0000256" key="3">
    <source>
        <dbReference type="HAMAP-Rule" id="MF_00068"/>
    </source>
</evidence>
<evidence type="ECO:0000313" key="6">
    <source>
        <dbReference type="Proteomes" id="UP000065521"/>
    </source>
</evidence>
<dbReference type="SUPFAM" id="SSF53697">
    <property type="entry name" value="SIS domain"/>
    <property type="match status" value="1"/>
</dbReference>